<dbReference type="PROSITE" id="PS51471">
    <property type="entry name" value="FE2OG_OXY"/>
    <property type="match status" value="1"/>
</dbReference>
<dbReference type="InterPro" id="IPR006620">
    <property type="entry name" value="Pro_4_hyd_alph"/>
</dbReference>
<organism evidence="8 9">
    <name type="scientific">Candidatus Nitronereus thalassa</name>
    <dbReference type="NCBI Taxonomy" id="3020898"/>
    <lineage>
        <taxon>Bacteria</taxon>
        <taxon>Pseudomonadati</taxon>
        <taxon>Nitrospirota</taxon>
        <taxon>Nitrospiria</taxon>
        <taxon>Nitrospirales</taxon>
        <taxon>Nitrospiraceae</taxon>
        <taxon>Candidatus Nitronereus</taxon>
    </lineage>
</organism>
<comment type="cofactor">
    <cofactor evidence="1">
        <name>L-ascorbate</name>
        <dbReference type="ChEBI" id="CHEBI:38290"/>
    </cofactor>
</comment>
<accession>A0ABU3K7Z6</accession>
<dbReference type="SMART" id="SM00702">
    <property type="entry name" value="P4Hc"/>
    <property type="match status" value="1"/>
</dbReference>
<name>A0ABU3K7Z6_9BACT</name>
<keyword evidence="2" id="KW-0479">Metal-binding</keyword>
<keyword evidence="5" id="KW-0560">Oxidoreductase</keyword>
<protein>
    <submittedName>
        <fullName evidence="8">2OG-Fe(II) oxygenase</fullName>
    </submittedName>
</protein>
<dbReference type="EMBL" id="JAQOUE010000001">
    <property type="protein sequence ID" value="MDT7042443.1"/>
    <property type="molecule type" value="Genomic_DNA"/>
</dbReference>
<evidence type="ECO:0000313" key="8">
    <source>
        <dbReference type="EMBL" id="MDT7042443.1"/>
    </source>
</evidence>
<keyword evidence="4" id="KW-0223">Dioxygenase</keyword>
<dbReference type="PANTHER" id="PTHR12117">
    <property type="entry name" value="HISTONE ACETYLTRANSFERASE COMPLEX"/>
    <property type="match status" value="1"/>
</dbReference>
<gene>
    <name evidence="8" type="ORF">PPG34_08765</name>
</gene>
<keyword evidence="6" id="KW-0408">Iron</keyword>
<dbReference type="RefSeq" id="WP_313832852.1">
    <property type="nucleotide sequence ID" value="NZ_JAQOUE010000001.1"/>
</dbReference>
<sequence>MKTRFKEFNPKKFSFHKDPVLVLEDFWSKEERDTFLAAMAQAEWKKRSEIQATDLAFPNCGDWLKAQIAPTEGSVLLNRMALPCIADYIESFPRIKQRHMGFSYYSYGAGDCLSTHDDTDEQYARMDAVPGQTPQSLPPQRRIAVVSYFHHEWNPDWGGELIVYDSRKKKDGQVRLEVSYCLEPKPGSIVFFTVPRFHRVCRVDPLANEHRRMSIAGWFMTEHYS</sequence>
<proteinExistence type="predicted"/>
<keyword evidence="9" id="KW-1185">Reference proteome</keyword>
<dbReference type="InterPro" id="IPR051842">
    <property type="entry name" value="uS12_prolyl_hydroxylase"/>
</dbReference>
<evidence type="ECO:0000256" key="6">
    <source>
        <dbReference type="ARBA" id="ARBA00023004"/>
    </source>
</evidence>
<keyword evidence="3" id="KW-0847">Vitamin C</keyword>
<comment type="caution">
    <text evidence="8">The sequence shown here is derived from an EMBL/GenBank/DDBJ whole genome shotgun (WGS) entry which is preliminary data.</text>
</comment>
<dbReference type="PANTHER" id="PTHR12117:SF0">
    <property type="entry name" value="PROLYL 3-HYDROXYLASE OGFOD1"/>
    <property type="match status" value="1"/>
</dbReference>
<evidence type="ECO:0000256" key="3">
    <source>
        <dbReference type="ARBA" id="ARBA00022896"/>
    </source>
</evidence>
<reference evidence="8 9" key="1">
    <citation type="journal article" date="2023" name="ISME J.">
        <title>Cultivation and genomic characterization of novel and ubiquitous marine nitrite-oxidizing bacteria from the Nitrospirales.</title>
        <authorList>
            <person name="Mueller A.J."/>
            <person name="Daebeler A."/>
            <person name="Herbold C.W."/>
            <person name="Kirkegaard R.H."/>
            <person name="Daims H."/>
        </authorList>
    </citation>
    <scope>NUCLEOTIDE SEQUENCE [LARGE SCALE GENOMIC DNA]</scope>
    <source>
        <strain evidence="8 9">EB</strain>
    </source>
</reference>
<dbReference type="InterPro" id="IPR005123">
    <property type="entry name" value="Oxoglu/Fe-dep_dioxygenase_dom"/>
</dbReference>
<evidence type="ECO:0000256" key="1">
    <source>
        <dbReference type="ARBA" id="ARBA00001961"/>
    </source>
</evidence>
<feature type="domain" description="Fe2OG dioxygenase" evidence="7">
    <location>
        <begin position="96"/>
        <end position="221"/>
    </location>
</feature>
<dbReference type="Gene3D" id="2.60.120.620">
    <property type="entry name" value="q2cbj1_9rhob like domain"/>
    <property type="match status" value="1"/>
</dbReference>
<dbReference type="InterPro" id="IPR039558">
    <property type="entry name" value="TPA1/OFD1_N"/>
</dbReference>
<evidence type="ECO:0000259" key="7">
    <source>
        <dbReference type="PROSITE" id="PS51471"/>
    </source>
</evidence>
<evidence type="ECO:0000256" key="4">
    <source>
        <dbReference type="ARBA" id="ARBA00022964"/>
    </source>
</evidence>
<evidence type="ECO:0000256" key="5">
    <source>
        <dbReference type="ARBA" id="ARBA00023002"/>
    </source>
</evidence>
<dbReference type="Pfam" id="PF13661">
    <property type="entry name" value="2OG-FeII_Oxy_4"/>
    <property type="match status" value="1"/>
</dbReference>
<evidence type="ECO:0000313" key="9">
    <source>
        <dbReference type="Proteomes" id="UP001250932"/>
    </source>
</evidence>
<evidence type="ECO:0000256" key="2">
    <source>
        <dbReference type="ARBA" id="ARBA00022723"/>
    </source>
</evidence>
<dbReference type="Proteomes" id="UP001250932">
    <property type="component" value="Unassembled WGS sequence"/>
</dbReference>